<evidence type="ECO:0000313" key="12">
    <source>
        <dbReference type="EMBL" id="PNY24694.1"/>
    </source>
</evidence>
<feature type="domain" description="Peptidase A1" evidence="11">
    <location>
        <begin position="70"/>
        <end position="399"/>
    </location>
</feature>
<keyword evidence="13" id="KW-1185">Reference proteome</keyword>
<dbReference type="AlphaFoldDB" id="A0A2K3QB24"/>
<dbReference type="InterPro" id="IPR001969">
    <property type="entry name" value="Aspartic_peptidase_AS"/>
</dbReference>
<evidence type="ECO:0000259" key="11">
    <source>
        <dbReference type="PROSITE" id="PS51767"/>
    </source>
</evidence>
<dbReference type="GO" id="GO:0006508">
    <property type="term" value="P:proteolysis"/>
    <property type="evidence" value="ECO:0007669"/>
    <property type="project" value="UniProtKB-KW"/>
</dbReference>
<evidence type="ECO:0000256" key="8">
    <source>
        <dbReference type="PIRSR" id="PIRSR601461-1"/>
    </source>
</evidence>
<dbReference type="PANTHER" id="PTHR47966:SF65">
    <property type="entry name" value="ASPARTIC-TYPE ENDOPEPTIDASE"/>
    <property type="match status" value="1"/>
</dbReference>
<name>A0A2K3QB24_9HYPO</name>
<evidence type="ECO:0000256" key="5">
    <source>
        <dbReference type="ARBA" id="ARBA00022801"/>
    </source>
</evidence>
<dbReference type="GO" id="GO:0004190">
    <property type="term" value="F:aspartic-type endopeptidase activity"/>
    <property type="evidence" value="ECO:0007669"/>
    <property type="project" value="UniProtKB-KW"/>
</dbReference>
<dbReference type="CDD" id="cd05474">
    <property type="entry name" value="SAP_like"/>
    <property type="match status" value="1"/>
</dbReference>
<evidence type="ECO:0000313" key="13">
    <source>
        <dbReference type="Proteomes" id="UP000236621"/>
    </source>
</evidence>
<comment type="similarity">
    <text evidence="1 9">Belongs to the peptidase A1 family.</text>
</comment>
<evidence type="ECO:0000256" key="2">
    <source>
        <dbReference type="ARBA" id="ARBA00022670"/>
    </source>
</evidence>
<keyword evidence="5 9" id="KW-0378">Hydrolase</keyword>
<organism evidence="12 13">
    <name type="scientific">Tolypocladium capitatum</name>
    <dbReference type="NCBI Taxonomy" id="45235"/>
    <lineage>
        <taxon>Eukaryota</taxon>
        <taxon>Fungi</taxon>
        <taxon>Dikarya</taxon>
        <taxon>Ascomycota</taxon>
        <taxon>Pezizomycotina</taxon>
        <taxon>Sordariomycetes</taxon>
        <taxon>Hypocreomycetidae</taxon>
        <taxon>Hypocreales</taxon>
        <taxon>Ophiocordycipitaceae</taxon>
        <taxon>Tolypocladium</taxon>
    </lineage>
</organism>
<dbReference type="InterPro" id="IPR021109">
    <property type="entry name" value="Peptidase_aspartic_dom_sf"/>
</dbReference>
<evidence type="ECO:0000256" key="7">
    <source>
        <dbReference type="ARBA" id="ARBA00068059"/>
    </source>
</evidence>
<keyword evidence="2 9" id="KW-0645">Protease</keyword>
<dbReference type="Proteomes" id="UP000236621">
    <property type="component" value="Unassembled WGS sequence"/>
</dbReference>
<gene>
    <name evidence="12" type="ORF">TCAP_05382</name>
</gene>
<keyword evidence="4 9" id="KW-0064">Aspartyl protease</keyword>
<dbReference type="PRINTS" id="PR00792">
    <property type="entry name" value="PEPSIN"/>
</dbReference>
<dbReference type="Pfam" id="PF00026">
    <property type="entry name" value="Asp"/>
    <property type="match status" value="1"/>
</dbReference>
<sequence length="477" mass="49922">MPCNMKSTALLLSLCAAARVLSLLQPWHGRPRVLRLDLQRNRIADPVAHDKLRRRSGTVDGTLDNMQTLYYLNISMGTPPQDLRMHVDTGSSDLWVNTPRSAVCSQSSQPCVSSGTYTANESSTYEYVGSYFNISYVDGSGAAGDYVTDTLHVDGHDFAGFQFGIGYDSSSPQSVLGIGYPVNEVQVARSGLKAYQNMPARMAADGVIASSAYSLWLNDLDANTGSILFGGVDASRYSGDLVSVPIQQVGGTFLEFFITMTGLDMGSVAVAQGMALAVLLDSGSSLTYLPNDLTESVYDAVNASYQEVDGVAFVPCSLRDSDATMSFRFSSPAAVEVLVRDMILDLDDATGKALTFDNGVQACLFGISPAGTSTSVLGDTFLRSAYVVYDMANNEIALAQARFNASEPDVHEIGGGGSPVPSAVAAKTPVAAASGLPVGGSAGDGNQSGQDQNSGGGVLVPPVLLTGVLVGIVSFVV</sequence>
<feature type="active site" evidence="8">
    <location>
        <position position="88"/>
    </location>
</feature>
<feature type="chain" id="PRO_5014459341" description="Probable aspartic-type endopeptidase OPSB" evidence="10">
    <location>
        <begin position="23"/>
        <end position="477"/>
    </location>
</feature>
<dbReference type="OrthoDB" id="771136at2759"/>
<dbReference type="FunFam" id="2.40.70.10:FF:000011">
    <property type="entry name" value="Aspartic protease"/>
    <property type="match status" value="1"/>
</dbReference>
<evidence type="ECO:0000256" key="10">
    <source>
        <dbReference type="SAM" id="SignalP"/>
    </source>
</evidence>
<keyword evidence="3 10" id="KW-0732">Signal</keyword>
<dbReference type="EMBL" id="NRSZ01000854">
    <property type="protein sequence ID" value="PNY24694.1"/>
    <property type="molecule type" value="Genomic_DNA"/>
</dbReference>
<feature type="active site" evidence="8">
    <location>
        <position position="281"/>
    </location>
</feature>
<accession>A0A2K3QB24</accession>
<dbReference type="InterPro" id="IPR033121">
    <property type="entry name" value="PEPTIDASE_A1"/>
</dbReference>
<dbReference type="Gene3D" id="2.40.70.10">
    <property type="entry name" value="Acid Proteases"/>
    <property type="match status" value="2"/>
</dbReference>
<evidence type="ECO:0000256" key="9">
    <source>
        <dbReference type="RuleBase" id="RU000454"/>
    </source>
</evidence>
<evidence type="ECO:0000256" key="4">
    <source>
        <dbReference type="ARBA" id="ARBA00022750"/>
    </source>
</evidence>
<dbReference type="PROSITE" id="PS51767">
    <property type="entry name" value="PEPTIDASE_A1"/>
    <property type="match status" value="1"/>
</dbReference>
<evidence type="ECO:0000256" key="6">
    <source>
        <dbReference type="ARBA" id="ARBA00067536"/>
    </source>
</evidence>
<evidence type="ECO:0000256" key="1">
    <source>
        <dbReference type="ARBA" id="ARBA00007447"/>
    </source>
</evidence>
<reference evidence="12 13" key="1">
    <citation type="submission" date="2017-08" db="EMBL/GenBank/DDBJ databases">
        <title>Harnessing the power of phylogenomics to disentangle the directionality and signatures of interkingdom host jumping in the parasitic fungal genus Tolypocladium.</title>
        <authorList>
            <person name="Quandt C.A."/>
            <person name="Patterson W."/>
            <person name="Spatafora J.W."/>
        </authorList>
    </citation>
    <scope>NUCLEOTIDE SEQUENCE [LARGE SCALE GENOMIC DNA]</scope>
    <source>
        <strain evidence="12 13">CBS 113982</strain>
    </source>
</reference>
<proteinExistence type="inferred from homology"/>
<dbReference type="InterPro" id="IPR001461">
    <property type="entry name" value="Aspartic_peptidase_A1"/>
</dbReference>
<feature type="signal peptide" evidence="10">
    <location>
        <begin position="1"/>
        <end position="22"/>
    </location>
</feature>
<dbReference type="PROSITE" id="PS00141">
    <property type="entry name" value="ASP_PROTEASE"/>
    <property type="match status" value="1"/>
</dbReference>
<dbReference type="InterPro" id="IPR033876">
    <property type="entry name" value="SAP-like"/>
</dbReference>
<dbReference type="STRING" id="45235.A0A2K3QB24"/>
<dbReference type="PANTHER" id="PTHR47966">
    <property type="entry name" value="BETA-SITE APP-CLEAVING ENZYME, ISOFORM A-RELATED"/>
    <property type="match status" value="1"/>
</dbReference>
<protein>
    <recommendedName>
        <fullName evidence="7">Probable aspartic-type endopeptidase OPSB</fullName>
    </recommendedName>
    <alternativeName>
        <fullName evidence="6">Probable aspartic-type endopeptidase opsB</fullName>
    </alternativeName>
</protein>
<comment type="caution">
    <text evidence="12">The sequence shown here is derived from an EMBL/GenBank/DDBJ whole genome shotgun (WGS) entry which is preliminary data.</text>
</comment>
<dbReference type="SUPFAM" id="SSF50630">
    <property type="entry name" value="Acid proteases"/>
    <property type="match status" value="1"/>
</dbReference>
<evidence type="ECO:0000256" key="3">
    <source>
        <dbReference type="ARBA" id="ARBA00022729"/>
    </source>
</evidence>